<gene>
    <name evidence="2" type="ORF">BON22_1331</name>
</gene>
<comment type="caution">
    <text evidence="2">The sequence shown here is derived from an EMBL/GenBank/DDBJ whole genome shotgun (WGS) entry which is preliminary data.</text>
</comment>
<accession>A0A1V2LAJ3</accession>
<keyword evidence="3" id="KW-1185">Reference proteome</keyword>
<dbReference type="AlphaFoldDB" id="A0A1V2LAJ3"/>
<evidence type="ECO:0000313" key="3">
    <source>
        <dbReference type="Proteomes" id="UP000189513"/>
    </source>
</evidence>
<evidence type="ECO:0000256" key="1">
    <source>
        <dbReference type="SAM" id="MobiDB-lite"/>
    </source>
</evidence>
<protein>
    <submittedName>
        <fullName evidence="2">Uncharacterized protein</fullName>
    </submittedName>
</protein>
<proteinExistence type="predicted"/>
<evidence type="ECO:0000313" key="2">
    <source>
        <dbReference type="EMBL" id="ONH68919.1"/>
    </source>
</evidence>
<reference evidence="3" key="1">
    <citation type="journal article" date="2017" name="Genome Announc.">
        <title>Genome sequences of Cyberlindnera fabianii 65, Pichia kudriavzevii 129, and Saccharomyces cerevisiae 131 isolated from fermented masau fruits in Zimbabwe.</title>
        <authorList>
            <person name="van Rijswijck I.M.H."/>
            <person name="Derks M.F.L."/>
            <person name="Abee T."/>
            <person name="de Ridder D."/>
            <person name="Smid E.J."/>
        </authorList>
    </citation>
    <scope>NUCLEOTIDE SEQUENCE [LARGE SCALE GENOMIC DNA]</scope>
    <source>
        <strain evidence="3">65</strain>
    </source>
</reference>
<dbReference type="EMBL" id="MPUK01000002">
    <property type="protein sequence ID" value="ONH68919.1"/>
    <property type="molecule type" value="Genomic_DNA"/>
</dbReference>
<organism evidence="2 3">
    <name type="scientific">Cyberlindnera fabianii</name>
    <name type="common">Yeast</name>
    <name type="synonym">Hansenula fabianii</name>
    <dbReference type="NCBI Taxonomy" id="36022"/>
    <lineage>
        <taxon>Eukaryota</taxon>
        <taxon>Fungi</taxon>
        <taxon>Dikarya</taxon>
        <taxon>Ascomycota</taxon>
        <taxon>Saccharomycotina</taxon>
        <taxon>Saccharomycetes</taxon>
        <taxon>Phaffomycetales</taxon>
        <taxon>Phaffomycetaceae</taxon>
        <taxon>Cyberlindnera</taxon>
    </lineage>
</organism>
<dbReference type="Proteomes" id="UP000189513">
    <property type="component" value="Unassembled WGS sequence"/>
</dbReference>
<feature type="region of interest" description="Disordered" evidence="1">
    <location>
        <begin position="28"/>
        <end position="51"/>
    </location>
</feature>
<name>A0A1V2LAJ3_CYBFA</name>
<dbReference type="VEuPathDB" id="FungiDB:BON22_1331"/>
<sequence>MDRGEESEGNSNEEKLLELMMEYLQESPSSCQQDAFDLQPPGNSGKPDLPLSVGESFEFDVGGSHLLNDPPYRSSMNSLISSKRPPYDGMCLKKVWINLNTFKISLLRAEEQIVIADDPYGSPVPRNMVRSGHHCDPFVANEYQWIPWPTMSEEMWEQLMTEIGGQRSLKKARMEDSEVQNTLLIAQRLKKVTQQQFIEWKINIIAKLVGRDAVFNTEKYYEMHQYVLPAIMEHQQGDKFRFSLLLETWDGIAPPLHQVAGTLLDTADDSRVARFQKFTESLSRLKHIKCFNTDDTLSRSKYHVVHSFVNTGKRVNQNTLFYLRRALRRLFVILCVADILPSDAAILQKIDDNADMSQVHESLGSLEDVLKKLENIDIPYNRFGTVIMALWDVWKDSEVEVGDHGEKLRDMIQKFRKNQGDNIHFKVYPRAGK</sequence>